<dbReference type="InterPro" id="IPR024752">
    <property type="entry name" value="Myb/SANT-like_dom"/>
</dbReference>
<comment type="caution">
    <text evidence="3">The sequence shown here is derived from an EMBL/GenBank/DDBJ whole genome shotgun (WGS) entry which is preliminary data.</text>
</comment>
<dbReference type="STRING" id="63057.A0A2P5FL77"/>
<evidence type="ECO:0000256" key="1">
    <source>
        <dbReference type="SAM" id="MobiDB-lite"/>
    </source>
</evidence>
<feature type="compositionally biased region" description="Basic and acidic residues" evidence="1">
    <location>
        <begin position="165"/>
        <end position="211"/>
    </location>
</feature>
<gene>
    <name evidence="3" type="ORF">TorRG33x02_057890</name>
</gene>
<accession>A0A2P5FL77</accession>
<evidence type="ECO:0000313" key="4">
    <source>
        <dbReference type="Proteomes" id="UP000237000"/>
    </source>
</evidence>
<dbReference type="PANTHER" id="PTHR46250:SF18">
    <property type="entry name" value="MYB_SANT-LIKE DOMAIN-CONTAINING PROTEIN"/>
    <property type="match status" value="1"/>
</dbReference>
<dbReference type="AlphaFoldDB" id="A0A2P5FL77"/>
<protein>
    <submittedName>
        <fullName evidence="3">Myb/SANT-like domain containing protein</fullName>
    </submittedName>
</protein>
<dbReference type="InParanoid" id="A0A2P5FL77"/>
<evidence type="ECO:0000313" key="3">
    <source>
        <dbReference type="EMBL" id="PON98555.1"/>
    </source>
</evidence>
<organism evidence="3 4">
    <name type="scientific">Trema orientale</name>
    <name type="common">Charcoal tree</name>
    <name type="synonym">Celtis orientalis</name>
    <dbReference type="NCBI Taxonomy" id="63057"/>
    <lineage>
        <taxon>Eukaryota</taxon>
        <taxon>Viridiplantae</taxon>
        <taxon>Streptophyta</taxon>
        <taxon>Embryophyta</taxon>
        <taxon>Tracheophyta</taxon>
        <taxon>Spermatophyta</taxon>
        <taxon>Magnoliopsida</taxon>
        <taxon>eudicotyledons</taxon>
        <taxon>Gunneridae</taxon>
        <taxon>Pentapetalae</taxon>
        <taxon>rosids</taxon>
        <taxon>fabids</taxon>
        <taxon>Rosales</taxon>
        <taxon>Cannabaceae</taxon>
        <taxon>Trema</taxon>
    </lineage>
</organism>
<dbReference type="OrthoDB" id="1183284at2759"/>
<name>A0A2P5FL77_TREOI</name>
<evidence type="ECO:0000259" key="2">
    <source>
        <dbReference type="Pfam" id="PF12776"/>
    </source>
</evidence>
<feature type="region of interest" description="Disordered" evidence="1">
    <location>
        <begin position="165"/>
        <end position="241"/>
    </location>
</feature>
<sequence length="335" mass="37839">MDAIDLSTSIGAKKHQWTALEDSKLVECLLDITNSGKWKANNGTFKHGYLQQLEKLLNEKIPRCGLKAQPHIDSRIKILKKQFHAISEMLGHCGGGFEWNAEDKCIVADKNVYDEWVKSHPTAKGLRYRSFPYYDKLGVVFGKDRATGQGAMGFSDMVEESAKEIRNDQETDKKIRNDPGIDKETRNDQEIDKETRNDQDNDADPLNHFDDLDGAASVSHPSTQSALTQSGKKSKKRSRSEDALIDVLTKTVKQFGKMHAASGETISKIANCFQYEADSAARRMRVFDELKKVNGLTNSQRVRVGRLLVQNQANTDYFFTLDDEFKLEFLQQLLG</sequence>
<proteinExistence type="predicted"/>
<dbReference type="Proteomes" id="UP000237000">
    <property type="component" value="Unassembled WGS sequence"/>
</dbReference>
<feature type="compositionally biased region" description="Polar residues" evidence="1">
    <location>
        <begin position="219"/>
        <end position="229"/>
    </location>
</feature>
<reference evidence="4" key="1">
    <citation type="submission" date="2016-06" db="EMBL/GenBank/DDBJ databases">
        <title>Parallel loss of symbiosis genes in relatives of nitrogen-fixing non-legume Parasponia.</title>
        <authorList>
            <person name="Van Velzen R."/>
            <person name="Holmer R."/>
            <person name="Bu F."/>
            <person name="Rutten L."/>
            <person name="Van Zeijl A."/>
            <person name="Liu W."/>
            <person name="Santuari L."/>
            <person name="Cao Q."/>
            <person name="Sharma T."/>
            <person name="Shen D."/>
            <person name="Roswanjaya Y."/>
            <person name="Wardhani T."/>
            <person name="Kalhor M.S."/>
            <person name="Jansen J."/>
            <person name="Van den Hoogen J."/>
            <person name="Gungor B."/>
            <person name="Hartog M."/>
            <person name="Hontelez J."/>
            <person name="Verver J."/>
            <person name="Yang W.-C."/>
            <person name="Schijlen E."/>
            <person name="Repin R."/>
            <person name="Schilthuizen M."/>
            <person name="Schranz E."/>
            <person name="Heidstra R."/>
            <person name="Miyata K."/>
            <person name="Fedorova E."/>
            <person name="Kohlen W."/>
            <person name="Bisseling T."/>
            <person name="Smit S."/>
            <person name="Geurts R."/>
        </authorList>
    </citation>
    <scope>NUCLEOTIDE SEQUENCE [LARGE SCALE GENOMIC DNA]</scope>
    <source>
        <strain evidence="4">cv. RG33-2</strain>
    </source>
</reference>
<dbReference type="Pfam" id="PF12776">
    <property type="entry name" value="Myb_DNA-bind_3"/>
    <property type="match status" value="1"/>
</dbReference>
<keyword evidence="4" id="KW-1185">Reference proteome</keyword>
<feature type="domain" description="Myb/SANT-like" evidence="2">
    <location>
        <begin position="16"/>
        <end position="115"/>
    </location>
</feature>
<dbReference type="EMBL" id="JXTC01000024">
    <property type="protein sequence ID" value="PON98555.1"/>
    <property type="molecule type" value="Genomic_DNA"/>
</dbReference>
<dbReference type="PANTHER" id="PTHR46250">
    <property type="entry name" value="MYB/SANT-LIKE DNA-BINDING DOMAIN PROTEIN-RELATED"/>
    <property type="match status" value="1"/>
</dbReference>